<accession>A0A176YLK2</accession>
<keyword evidence="3" id="KW-1185">Reference proteome</keyword>
<dbReference type="STRING" id="1505087.AYJ54_18320"/>
<reference evidence="2 3" key="1">
    <citation type="submission" date="2016-03" db="EMBL/GenBank/DDBJ databases">
        <title>Draft Genome Sequence of the Strain BR 10245 (Bradyrhizobium sp.) isolated from nodules of Centrolobium paraense.</title>
        <authorList>
            <person name="Simoes-Araujo J.L.Sr."/>
            <person name="Barauna A.C."/>
            <person name="Silva K."/>
            <person name="Zilli J.E."/>
        </authorList>
    </citation>
    <scope>NUCLEOTIDE SEQUENCE [LARGE SCALE GENOMIC DNA]</scope>
    <source>
        <strain evidence="2 3">BR 10245</strain>
    </source>
</reference>
<dbReference type="AlphaFoldDB" id="A0A176YLK2"/>
<evidence type="ECO:0000313" key="3">
    <source>
        <dbReference type="Proteomes" id="UP000076959"/>
    </source>
</evidence>
<gene>
    <name evidence="2" type="ORF">AYJ54_18320</name>
</gene>
<sequence>MPRELAEPQIGTATVDPKNGDISFKIAQPDQPGASFKGKMTAQALIGSFDNKNWTNRKGEQTFRLPRIAGRQQSYPSCD</sequence>
<organism evidence="2 3">
    <name type="scientific">Bradyrhizobium centrolobii</name>
    <dbReference type="NCBI Taxonomy" id="1505087"/>
    <lineage>
        <taxon>Bacteria</taxon>
        <taxon>Pseudomonadati</taxon>
        <taxon>Pseudomonadota</taxon>
        <taxon>Alphaproteobacteria</taxon>
        <taxon>Hyphomicrobiales</taxon>
        <taxon>Nitrobacteraceae</taxon>
        <taxon>Bradyrhizobium</taxon>
    </lineage>
</organism>
<name>A0A176YLK2_9BRAD</name>
<dbReference type="EMBL" id="LUUB01000071">
    <property type="protein sequence ID" value="OAF07016.1"/>
    <property type="molecule type" value="Genomic_DNA"/>
</dbReference>
<evidence type="ECO:0000313" key="2">
    <source>
        <dbReference type="EMBL" id="OAF07016.1"/>
    </source>
</evidence>
<dbReference type="Proteomes" id="UP000076959">
    <property type="component" value="Unassembled WGS sequence"/>
</dbReference>
<comment type="caution">
    <text evidence="2">The sequence shown here is derived from an EMBL/GenBank/DDBJ whole genome shotgun (WGS) entry which is preliminary data.</text>
</comment>
<protein>
    <submittedName>
        <fullName evidence="2">Uncharacterized protein</fullName>
    </submittedName>
</protein>
<proteinExistence type="predicted"/>
<feature type="region of interest" description="Disordered" evidence="1">
    <location>
        <begin position="1"/>
        <end position="20"/>
    </location>
</feature>
<evidence type="ECO:0000256" key="1">
    <source>
        <dbReference type="SAM" id="MobiDB-lite"/>
    </source>
</evidence>